<evidence type="ECO:0000313" key="2">
    <source>
        <dbReference type="Proteomes" id="UP001600888"/>
    </source>
</evidence>
<dbReference type="EMBL" id="JBAWTH010000004">
    <property type="protein sequence ID" value="KAL2292010.1"/>
    <property type="molecule type" value="Genomic_DNA"/>
</dbReference>
<proteinExistence type="predicted"/>
<protein>
    <submittedName>
        <fullName evidence="1">Uncharacterized protein</fullName>
    </submittedName>
</protein>
<name>A0ABR4FBC8_9PEZI</name>
<accession>A0ABR4FBC8</accession>
<reference evidence="1 2" key="1">
    <citation type="submission" date="2024-03" db="EMBL/GenBank/DDBJ databases">
        <title>A high-quality draft genome sequence of Diaporthe vaccinii, a causative agent of upright dieback and viscid rot disease in cranberry plants.</title>
        <authorList>
            <person name="Sarrasin M."/>
            <person name="Lang B.F."/>
            <person name="Burger G."/>
        </authorList>
    </citation>
    <scope>NUCLEOTIDE SEQUENCE [LARGE SCALE GENOMIC DNA]</scope>
    <source>
        <strain evidence="1 2">IS7</strain>
    </source>
</reference>
<dbReference type="Proteomes" id="UP001600888">
    <property type="component" value="Unassembled WGS sequence"/>
</dbReference>
<organism evidence="1 2">
    <name type="scientific">Diaporthe vaccinii</name>
    <dbReference type="NCBI Taxonomy" id="105482"/>
    <lineage>
        <taxon>Eukaryota</taxon>
        <taxon>Fungi</taxon>
        <taxon>Dikarya</taxon>
        <taxon>Ascomycota</taxon>
        <taxon>Pezizomycotina</taxon>
        <taxon>Sordariomycetes</taxon>
        <taxon>Sordariomycetidae</taxon>
        <taxon>Diaporthales</taxon>
        <taxon>Diaporthaceae</taxon>
        <taxon>Diaporthe</taxon>
        <taxon>Diaporthe eres species complex</taxon>
    </lineage>
</organism>
<sequence length="96" mass="10939">MYLPRAHLRKTLSVGAPGLLTASTILVPLPLIRSTAVSVTSWTPFQMLPMIWFDNRGNWGYCRWAFEGLKSDKKGSGFFRPGQRNVWEVGKIWKVD</sequence>
<keyword evidence="2" id="KW-1185">Reference proteome</keyword>
<gene>
    <name evidence="1" type="ORF">FJTKL_10694</name>
</gene>
<evidence type="ECO:0000313" key="1">
    <source>
        <dbReference type="EMBL" id="KAL2292010.1"/>
    </source>
</evidence>
<comment type="caution">
    <text evidence="1">The sequence shown here is derived from an EMBL/GenBank/DDBJ whole genome shotgun (WGS) entry which is preliminary data.</text>
</comment>